<evidence type="ECO:0000256" key="3">
    <source>
        <dbReference type="ARBA" id="ARBA00022692"/>
    </source>
</evidence>
<dbReference type="SUPFAM" id="SSF103473">
    <property type="entry name" value="MFS general substrate transporter"/>
    <property type="match status" value="1"/>
</dbReference>
<dbReference type="AlphaFoldDB" id="H8KWE5"/>
<keyword evidence="5 6" id="KW-0472">Membrane</keyword>
<dbReference type="KEGG" id="scn:Solca_2915"/>
<dbReference type="CDD" id="cd17324">
    <property type="entry name" value="MFS_NepI_like"/>
    <property type="match status" value="1"/>
</dbReference>
<dbReference type="RefSeq" id="WP_014681164.1">
    <property type="nucleotide sequence ID" value="NC_017770.1"/>
</dbReference>
<keyword evidence="4 6" id="KW-1133">Transmembrane helix</keyword>
<dbReference type="InterPro" id="IPR036259">
    <property type="entry name" value="MFS_trans_sf"/>
</dbReference>
<dbReference type="EMBL" id="CP003349">
    <property type="protein sequence ID" value="AFD07937.1"/>
    <property type="molecule type" value="Genomic_DNA"/>
</dbReference>
<feature type="transmembrane region" description="Helical" evidence="6">
    <location>
        <begin position="222"/>
        <end position="245"/>
    </location>
</feature>
<dbReference type="InterPro" id="IPR050189">
    <property type="entry name" value="MFS_Efflux_Transporters"/>
</dbReference>
<feature type="transmembrane region" description="Helical" evidence="6">
    <location>
        <begin position="384"/>
        <end position="404"/>
    </location>
</feature>
<evidence type="ECO:0000313" key="9">
    <source>
        <dbReference type="Proteomes" id="UP000007590"/>
    </source>
</evidence>
<keyword evidence="9" id="KW-1185">Reference proteome</keyword>
<feature type="transmembrane region" description="Helical" evidence="6">
    <location>
        <begin position="83"/>
        <end position="102"/>
    </location>
</feature>
<feature type="transmembrane region" description="Helical" evidence="6">
    <location>
        <begin position="286"/>
        <end position="303"/>
    </location>
</feature>
<feature type="transmembrane region" description="Helical" evidence="6">
    <location>
        <begin position="12"/>
        <end position="33"/>
    </location>
</feature>
<accession>H8KWE5</accession>
<dbReference type="GO" id="GO:0005886">
    <property type="term" value="C:plasma membrane"/>
    <property type="evidence" value="ECO:0007669"/>
    <property type="project" value="UniProtKB-SubCell"/>
</dbReference>
<evidence type="ECO:0000259" key="7">
    <source>
        <dbReference type="PROSITE" id="PS50850"/>
    </source>
</evidence>
<reference evidence="8" key="1">
    <citation type="submission" date="2012-02" db="EMBL/GenBank/DDBJ databases">
        <title>The complete genome of Solitalea canadensis DSM 3403.</title>
        <authorList>
            <consortium name="US DOE Joint Genome Institute (JGI-PGF)"/>
            <person name="Lucas S."/>
            <person name="Copeland A."/>
            <person name="Lapidus A."/>
            <person name="Glavina del Rio T."/>
            <person name="Dalin E."/>
            <person name="Tice H."/>
            <person name="Bruce D."/>
            <person name="Goodwin L."/>
            <person name="Pitluck S."/>
            <person name="Peters L."/>
            <person name="Ovchinnikova G."/>
            <person name="Lu M."/>
            <person name="Kyrpides N."/>
            <person name="Mavromatis K."/>
            <person name="Ivanova N."/>
            <person name="Brettin T."/>
            <person name="Detter J.C."/>
            <person name="Han C."/>
            <person name="Larimer F."/>
            <person name="Land M."/>
            <person name="Hauser L."/>
            <person name="Markowitz V."/>
            <person name="Cheng J.-F."/>
            <person name="Hugenholtz P."/>
            <person name="Woyke T."/>
            <person name="Wu D."/>
            <person name="Spring S."/>
            <person name="Schroeder M."/>
            <person name="Kopitz M."/>
            <person name="Brambilla E."/>
            <person name="Klenk H.-P."/>
            <person name="Eisen J.A."/>
        </authorList>
    </citation>
    <scope>NUCLEOTIDE SEQUENCE</scope>
    <source>
        <strain evidence="8">DSM 3403</strain>
    </source>
</reference>
<feature type="transmembrane region" description="Helical" evidence="6">
    <location>
        <begin position="108"/>
        <end position="129"/>
    </location>
</feature>
<evidence type="ECO:0000313" key="8">
    <source>
        <dbReference type="EMBL" id="AFD07937.1"/>
    </source>
</evidence>
<feature type="transmembrane region" description="Helical" evidence="6">
    <location>
        <begin position="257"/>
        <end position="274"/>
    </location>
</feature>
<sequence length="424" mass="45990">MTQQPKEQLFSKYQIFIIAILAILQFTIILDFMVLSPLGAILMPKLGMKTDQFGLVVSAYAFSAGASGLLAAGFADKFDRKRLLMFFYTGFIMGTVLCAVAPNYQFLLIARIVTGLFGGVIGSISFAIITDLFKMEVRGRVMGFVQMAFAASQILGIPIGLVLANHFGWHAPFWMIAGFGVLLGFVILMYMRPVSDHLSIQNDNNAFRHLTTTISKPEYIRAFIGTTLLATGGFMLMPFGSAFGIHNIGLTMKQLPVLYGVTGIFSIIFGPLIGKLSDKIGKYKMFVIGSIISIIMVAIYTKLGVTPLWIVIALNVLLFVGISSRMISASALMTAIPKLQDRGAFMSINAAVQQIAGGIAAYIAGKIVVETSTGKIEHYDTLGYVVMVSMLVAIVLLYFINAYVMKQPKVNLSATPSSEALAEA</sequence>
<dbReference type="Gene3D" id="1.20.1250.20">
    <property type="entry name" value="MFS general substrate transporter like domains"/>
    <property type="match status" value="1"/>
</dbReference>
<organism evidence="8 9">
    <name type="scientific">Solitalea canadensis (strain ATCC 29591 / DSM 3403 / JCM 21819 / LMG 8368 / NBRC 15130 / NCIMB 12057 / USAM 9D)</name>
    <name type="common">Flexibacter canadensis</name>
    <dbReference type="NCBI Taxonomy" id="929556"/>
    <lineage>
        <taxon>Bacteria</taxon>
        <taxon>Pseudomonadati</taxon>
        <taxon>Bacteroidota</taxon>
        <taxon>Sphingobacteriia</taxon>
        <taxon>Sphingobacteriales</taxon>
        <taxon>Sphingobacteriaceae</taxon>
        <taxon>Solitalea</taxon>
    </lineage>
</organism>
<feature type="transmembrane region" description="Helical" evidence="6">
    <location>
        <begin position="141"/>
        <end position="163"/>
    </location>
</feature>
<dbReference type="InterPro" id="IPR011701">
    <property type="entry name" value="MFS"/>
</dbReference>
<feature type="transmembrane region" description="Helical" evidence="6">
    <location>
        <begin position="344"/>
        <end position="364"/>
    </location>
</feature>
<evidence type="ECO:0000256" key="5">
    <source>
        <dbReference type="ARBA" id="ARBA00023136"/>
    </source>
</evidence>
<dbReference type="STRING" id="929556.Solca_2915"/>
<dbReference type="eggNOG" id="COG2814">
    <property type="taxonomic scope" value="Bacteria"/>
</dbReference>
<feature type="domain" description="Major facilitator superfamily (MFS) profile" evidence="7">
    <location>
        <begin position="17"/>
        <end position="405"/>
    </location>
</feature>
<dbReference type="InterPro" id="IPR020846">
    <property type="entry name" value="MFS_dom"/>
</dbReference>
<name>H8KWE5_SOLCM</name>
<dbReference type="Proteomes" id="UP000007590">
    <property type="component" value="Chromosome"/>
</dbReference>
<dbReference type="Pfam" id="PF07690">
    <property type="entry name" value="MFS_1"/>
    <property type="match status" value="1"/>
</dbReference>
<feature type="transmembrane region" description="Helical" evidence="6">
    <location>
        <begin position="53"/>
        <end position="71"/>
    </location>
</feature>
<keyword evidence="2" id="KW-1003">Cell membrane</keyword>
<keyword evidence="3 6" id="KW-0812">Transmembrane</keyword>
<comment type="subcellular location">
    <subcellularLocation>
        <location evidence="1">Cell membrane</location>
        <topology evidence="1">Multi-pass membrane protein</topology>
    </subcellularLocation>
</comment>
<dbReference type="PROSITE" id="PS50850">
    <property type="entry name" value="MFS"/>
    <property type="match status" value="1"/>
</dbReference>
<evidence type="ECO:0000256" key="2">
    <source>
        <dbReference type="ARBA" id="ARBA00022475"/>
    </source>
</evidence>
<dbReference type="GO" id="GO:0022857">
    <property type="term" value="F:transmembrane transporter activity"/>
    <property type="evidence" value="ECO:0007669"/>
    <property type="project" value="InterPro"/>
</dbReference>
<feature type="transmembrane region" description="Helical" evidence="6">
    <location>
        <begin position="169"/>
        <end position="191"/>
    </location>
</feature>
<evidence type="ECO:0000256" key="4">
    <source>
        <dbReference type="ARBA" id="ARBA00022989"/>
    </source>
</evidence>
<feature type="transmembrane region" description="Helical" evidence="6">
    <location>
        <begin position="309"/>
        <end position="332"/>
    </location>
</feature>
<dbReference type="OrthoDB" id="9812221at2"/>
<protein>
    <submittedName>
        <fullName evidence="8">Arabinose efflux permease family protein</fullName>
    </submittedName>
</protein>
<dbReference type="HOGENOM" id="CLU_001265_61_5_10"/>
<evidence type="ECO:0000256" key="1">
    <source>
        <dbReference type="ARBA" id="ARBA00004651"/>
    </source>
</evidence>
<dbReference type="PANTHER" id="PTHR43124:SF3">
    <property type="entry name" value="CHLORAMPHENICOL EFFLUX PUMP RV0191"/>
    <property type="match status" value="1"/>
</dbReference>
<proteinExistence type="predicted"/>
<dbReference type="PANTHER" id="PTHR43124">
    <property type="entry name" value="PURINE EFFLUX PUMP PBUE"/>
    <property type="match status" value="1"/>
</dbReference>
<evidence type="ECO:0000256" key="6">
    <source>
        <dbReference type="SAM" id="Phobius"/>
    </source>
</evidence>
<gene>
    <name evidence="8" type="ordered locus">Solca_2915</name>
</gene>